<dbReference type="GO" id="GO:0016020">
    <property type="term" value="C:membrane"/>
    <property type="evidence" value="ECO:0007669"/>
    <property type="project" value="UniProtKB-UniRule"/>
</dbReference>
<feature type="transmembrane region" description="Helical" evidence="3">
    <location>
        <begin position="21"/>
        <end position="42"/>
    </location>
</feature>
<dbReference type="InterPro" id="IPR045095">
    <property type="entry name" value="ACDP"/>
</dbReference>
<accession>A0A3P7IT87</accession>
<sequence length="160" mass="18177">MQSLCNRIGLKLAARTRHITLLLFIICAPVAYPLSRIIDYVLGREVREIYSEEKLKTLIKVQSKKMEEAAQGDILARIAEFPKKTVQDMMTPIEDAFIVSGGDTLDLKDLATTTIDRRWKVHEVVSRSDDARSQMRFVLATQKGEAVMQEMMKGCQKTCK</sequence>
<evidence type="ECO:0000256" key="1">
    <source>
        <dbReference type="ARBA" id="ARBA00023065"/>
    </source>
</evidence>
<dbReference type="AlphaFoldDB" id="A0A3P7IT87"/>
<dbReference type="PROSITE" id="PS51846">
    <property type="entry name" value="CNNM"/>
    <property type="match status" value="1"/>
</dbReference>
<proteinExistence type="predicted"/>
<evidence type="ECO:0000256" key="2">
    <source>
        <dbReference type="PROSITE-ProRule" id="PRU01193"/>
    </source>
</evidence>
<dbReference type="PANTHER" id="PTHR12064">
    <property type="entry name" value="METAL TRANSPORTER CNNM"/>
    <property type="match status" value="1"/>
</dbReference>
<keyword evidence="1" id="KW-0406">Ion transport</keyword>
<gene>
    <name evidence="5" type="ORF">SVUK_LOCUS2495</name>
</gene>
<keyword evidence="1" id="KW-0813">Transport</keyword>
<evidence type="ECO:0000259" key="4">
    <source>
        <dbReference type="PROSITE" id="PS51846"/>
    </source>
</evidence>
<organism evidence="5 6">
    <name type="scientific">Strongylus vulgaris</name>
    <name type="common">Blood worm</name>
    <dbReference type="NCBI Taxonomy" id="40348"/>
    <lineage>
        <taxon>Eukaryota</taxon>
        <taxon>Metazoa</taxon>
        <taxon>Ecdysozoa</taxon>
        <taxon>Nematoda</taxon>
        <taxon>Chromadorea</taxon>
        <taxon>Rhabditida</taxon>
        <taxon>Rhabditina</taxon>
        <taxon>Rhabditomorpha</taxon>
        <taxon>Strongyloidea</taxon>
        <taxon>Strongylidae</taxon>
        <taxon>Strongylus</taxon>
    </lineage>
</organism>
<dbReference type="OrthoDB" id="5353557at2759"/>
<name>A0A3P7IT87_STRVU</name>
<keyword evidence="6" id="KW-1185">Reference proteome</keyword>
<dbReference type="Proteomes" id="UP000270094">
    <property type="component" value="Unassembled WGS sequence"/>
</dbReference>
<dbReference type="GO" id="GO:0006811">
    <property type="term" value="P:monoatomic ion transport"/>
    <property type="evidence" value="ECO:0007669"/>
    <property type="project" value="UniProtKB-KW"/>
</dbReference>
<dbReference type="EMBL" id="UYYB01005686">
    <property type="protein sequence ID" value="VDM67497.1"/>
    <property type="molecule type" value="Genomic_DNA"/>
</dbReference>
<reference evidence="5 6" key="1">
    <citation type="submission" date="2018-11" db="EMBL/GenBank/DDBJ databases">
        <authorList>
            <consortium name="Pathogen Informatics"/>
        </authorList>
    </citation>
    <scope>NUCLEOTIDE SEQUENCE [LARGE SCALE GENOMIC DNA]</scope>
</reference>
<evidence type="ECO:0000313" key="6">
    <source>
        <dbReference type="Proteomes" id="UP000270094"/>
    </source>
</evidence>
<keyword evidence="2 3" id="KW-0472">Membrane</keyword>
<keyword evidence="2 3" id="KW-1133">Transmembrane helix</keyword>
<dbReference type="InterPro" id="IPR002550">
    <property type="entry name" value="CNNM"/>
</dbReference>
<dbReference type="GO" id="GO:0010960">
    <property type="term" value="P:magnesium ion homeostasis"/>
    <property type="evidence" value="ECO:0007669"/>
    <property type="project" value="InterPro"/>
</dbReference>
<evidence type="ECO:0000256" key="3">
    <source>
        <dbReference type="SAM" id="Phobius"/>
    </source>
</evidence>
<feature type="domain" description="CNNM transmembrane" evidence="4">
    <location>
        <begin position="1"/>
        <end position="73"/>
    </location>
</feature>
<evidence type="ECO:0000313" key="5">
    <source>
        <dbReference type="EMBL" id="VDM67497.1"/>
    </source>
</evidence>
<dbReference type="PANTHER" id="PTHR12064:SF94">
    <property type="entry name" value="UNEXTENDED PROTEIN"/>
    <property type="match status" value="1"/>
</dbReference>
<keyword evidence="2 3" id="KW-0812">Transmembrane</keyword>
<protein>
    <recommendedName>
        <fullName evidence="4">CNNM transmembrane domain-containing protein</fullName>
    </recommendedName>
</protein>